<comment type="caution">
    <text evidence="3">The sequence shown here is derived from an EMBL/GenBank/DDBJ whole genome shotgun (WGS) entry which is preliminary data.</text>
</comment>
<evidence type="ECO:0000256" key="2">
    <source>
        <dbReference type="SAM" id="Phobius"/>
    </source>
</evidence>
<keyword evidence="2" id="KW-1133">Transmembrane helix</keyword>
<feature type="transmembrane region" description="Helical" evidence="2">
    <location>
        <begin position="122"/>
        <end position="146"/>
    </location>
</feature>
<gene>
    <name evidence="3" type="ORF">ACIA8P_21255</name>
</gene>
<keyword evidence="4" id="KW-1185">Reference proteome</keyword>
<reference evidence="3 4" key="1">
    <citation type="submission" date="2024-10" db="EMBL/GenBank/DDBJ databases">
        <title>The Natural Products Discovery Center: Release of the First 8490 Sequenced Strains for Exploring Actinobacteria Biosynthetic Diversity.</title>
        <authorList>
            <person name="Kalkreuter E."/>
            <person name="Kautsar S.A."/>
            <person name="Yang D."/>
            <person name="Bader C.D."/>
            <person name="Teijaro C.N."/>
            <person name="Fluegel L."/>
            <person name="Davis C.M."/>
            <person name="Simpson J.R."/>
            <person name="Lauterbach L."/>
            <person name="Steele A.D."/>
            <person name="Gui C."/>
            <person name="Meng S."/>
            <person name="Li G."/>
            <person name="Viehrig K."/>
            <person name="Ye F."/>
            <person name="Su P."/>
            <person name="Kiefer A.F."/>
            <person name="Nichols A."/>
            <person name="Cepeda A.J."/>
            <person name="Yan W."/>
            <person name="Fan B."/>
            <person name="Jiang Y."/>
            <person name="Adhikari A."/>
            <person name="Zheng C.-J."/>
            <person name="Schuster L."/>
            <person name="Cowan T.M."/>
            <person name="Smanski M.J."/>
            <person name="Chevrette M.G."/>
            <person name="De Carvalho L.P.S."/>
            <person name="Shen B."/>
        </authorList>
    </citation>
    <scope>NUCLEOTIDE SEQUENCE [LARGE SCALE GENOMIC DNA]</scope>
    <source>
        <strain evidence="3 4">NPDC051599</strain>
    </source>
</reference>
<keyword evidence="2" id="KW-0472">Membrane</keyword>
<feature type="region of interest" description="Disordered" evidence="1">
    <location>
        <begin position="1"/>
        <end position="108"/>
    </location>
</feature>
<sequence>MDANDKGSTAPHGSEPSARDVPAKPSLPPGPAEPGVPDVPTDPNAPASPTAPASLPVPTARTDPSGFAASRPAPPPGPRTTGLVAPHTAPRTGLGAPNPAPGPAGHPGPQTGLAALSLRYQVGAAVALAVVAVTVCVHIGMVFLHVAPSNTLTKQHGKAIDDWIYPEFEQNWKLFAPNPLQQNIAVQVRAQIRSADGGIRTTGWYDLSAQDGRAVDGNLLPSHTQQNELRRAWDFFVVTHDTDNRPMGLRGALSESYLRRIVSLRLDRENAAGKGGTVDLVQIRSRTTNVPPPEWSKEQVTDKPVYRVLPWWSVGADGGGDK</sequence>
<proteinExistence type="predicted"/>
<accession>A0ABW7Y476</accession>
<organism evidence="3 4">
    <name type="scientific">Streptomyces cellulosae</name>
    <dbReference type="NCBI Taxonomy" id="1968"/>
    <lineage>
        <taxon>Bacteria</taxon>
        <taxon>Bacillati</taxon>
        <taxon>Actinomycetota</taxon>
        <taxon>Actinomycetes</taxon>
        <taxon>Kitasatosporales</taxon>
        <taxon>Streptomycetaceae</taxon>
        <taxon>Streptomyces</taxon>
    </lineage>
</organism>
<protein>
    <submittedName>
        <fullName evidence="3">DUF5819 family protein</fullName>
    </submittedName>
</protein>
<dbReference type="Proteomes" id="UP001612415">
    <property type="component" value="Unassembled WGS sequence"/>
</dbReference>
<name>A0ABW7Y476_STRCE</name>
<feature type="compositionally biased region" description="Low complexity" evidence="1">
    <location>
        <begin position="41"/>
        <end position="71"/>
    </location>
</feature>
<dbReference type="RefSeq" id="WP_398657825.1">
    <property type="nucleotide sequence ID" value="NZ_JBITDC010000007.1"/>
</dbReference>
<feature type="compositionally biased region" description="Pro residues" evidence="1">
    <location>
        <begin position="25"/>
        <end position="34"/>
    </location>
</feature>
<evidence type="ECO:0000313" key="3">
    <source>
        <dbReference type="EMBL" id="MFI5677167.1"/>
    </source>
</evidence>
<dbReference type="EMBL" id="JBITDC010000007">
    <property type="protein sequence ID" value="MFI5677167.1"/>
    <property type="molecule type" value="Genomic_DNA"/>
</dbReference>
<evidence type="ECO:0000313" key="4">
    <source>
        <dbReference type="Proteomes" id="UP001612415"/>
    </source>
</evidence>
<evidence type="ECO:0000256" key="1">
    <source>
        <dbReference type="SAM" id="MobiDB-lite"/>
    </source>
</evidence>
<keyword evidence="2" id="KW-0812">Transmembrane</keyword>
<dbReference type="InterPro" id="IPR043857">
    <property type="entry name" value="DUF5819"/>
</dbReference>
<dbReference type="Pfam" id="PF19136">
    <property type="entry name" value="DUF5819"/>
    <property type="match status" value="1"/>
</dbReference>